<dbReference type="EMBL" id="CP106879">
    <property type="protein sequence ID" value="UYC81407.1"/>
    <property type="molecule type" value="Genomic_DNA"/>
</dbReference>
<dbReference type="KEGG" id="cpoi:OE229_02790"/>
<reference evidence="1" key="1">
    <citation type="submission" date="2022-09" db="EMBL/GenBank/DDBJ databases">
        <title>Taxonomy of Curtobacterium flaccumfaciens.</title>
        <authorList>
            <person name="Osdaghi E."/>
            <person name="Taghavi S.M."/>
            <person name="Hamidizade M."/>
            <person name="Abachi H."/>
            <person name="Fazliarab A."/>
            <person name="Baeyen S."/>
            <person name="Portier P."/>
            <person name="Van Vaerenbergh J."/>
            <person name="Jacques M.-A."/>
        </authorList>
    </citation>
    <scope>NUCLEOTIDE SEQUENCE</scope>
    <source>
        <strain evidence="1">AGQB46</strain>
    </source>
</reference>
<gene>
    <name evidence="1" type="ORF">OE229_02790</name>
</gene>
<accession>A0A9Q9P9S2</accession>
<evidence type="ECO:0000313" key="1">
    <source>
        <dbReference type="EMBL" id="UYC81407.1"/>
    </source>
</evidence>
<dbReference type="InterPro" id="IPR043038">
    <property type="entry name" value="VbhA_sf"/>
</dbReference>
<name>A0A9Q9P9S2_9MICO</name>
<protein>
    <submittedName>
        <fullName evidence="1">Antitoxin VbhA family protein</fullName>
    </submittedName>
</protein>
<evidence type="ECO:0000313" key="2">
    <source>
        <dbReference type="Proteomes" id="UP001062223"/>
    </source>
</evidence>
<dbReference type="InterPro" id="IPR033788">
    <property type="entry name" value="VbhA-like"/>
</dbReference>
<proteinExistence type="predicted"/>
<dbReference type="Gene3D" id="1.10.8.1050">
    <property type="entry name" value="Antitoxin VbhA-like"/>
    <property type="match status" value="1"/>
</dbReference>
<dbReference type="RefSeq" id="WP_263344989.1">
    <property type="nucleotide sequence ID" value="NZ_CP106879.1"/>
</dbReference>
<dbReference type="Proteomes" id="UP001062223">
    <property type="component" value="Chromosome"/>
</dbReference>
<dbReference type="CDD" id="cd11586">
    <property type="entry name" value="VbhA_like"/>
    <property type="match status" value="1"/>
</dbReference>
<organism evidence="1 2">
    <name type="scientific">Curtobacterium poinsettiae</name>
    <dbReference type="NCBI Taxonomy" id="159612"/>
    <lineage>
        <taxon>Bacteria</taxon>
        <taxon>Bacillati</taxon>
        <taxon>Actinomycetota</taxon>
        <taxon>Actinomycetes</taxon>
        <taxon>Micrococcales</taxon>
        <taxon>Microbacteriaceae</taxon>
        <taxon>Curtobacterium</taxon>
    </lineage>
</organism>
<sequence length="287" mass="32423">MMRLVSLHLSNDRILWGHVLLEDTENPDAHLAQILVRSMDVEPGYELYDRTNAVLSDLSVPAVREANRIVQTLLIPASEIARREKAVRAVIHSGYLEGFPDDMPWQSQLWMYARGEVTREQLSAYADEGRQIPRAPDQSAVGPADVPEDWWQTTQARIRRNLLNTTLTEPEVAAALQVSIDEVGELFEANRLTSFDLDGEERIPDWQLVKPALPEFGDPSSLLPGLDVLYAAAPQPLLDAAAMTEFMTTPLNFLTVDDRVLTPLDWMREGRPLTTIIALFRGRRWRS</sequence>
<dbReference type="AlphaFoldDB" id="A0A9Q9P9S2"/>